<proteinExistence type="predicted"/>
<dbReference type="SUPFAM" id="SSF82784">
    <property type="entry name" value="OsmC-like"/>
    <property type="match status" value="1"/>
</dbReference>
<dbReference type="PANTHER" id="PTHR42830">
    <property type="entry name" value="OSMOTICALLY INDUCIBLE FAMILY PROTEIN"/>
    <property type="match status" value="1"/>
</dbReference>
<dbReference type="AlphaFoldDB" id="A0A7W6MIH0"/>
<evidence type="ECO:0000313" key="2">
    <source>
        <dbReference type="Proteomes" id="UP000524492"/>
    </source>
</evidence>
<dbReference type="InterPro" id="IPR052707">
    <property type="entry name" value="OsmC_Ohr_Peroxiredoxin"/>
</dbReference>
<dbReference type="PANTHER" id="PTHR42830:SF2">
    <property type="entry name" value="OSMC_OHR FAMILY PROTEIN"/>
    <property type="match status" value="1"/>
</dbReference>
<dbReference type="Gene3D" id="3.30.300.20">
    <property type="match status" value="1"/>
</dbReference>
<keyword evidence="2" id="KW-1185">Reference proteome</keyword>
<dbReference type="InterPro" id="IPR003718">
    <property type="entry name" value="OsmC/Ohr_fam"/>
</dbReference>
<dbReference type="InterPro" id="IPR036102">
    <property type="entry name" value="OsmC/Ohrsf"/>
</dbReference>
<dbReference type="RefSeq" id="WP_184456696.1">
    <property type="nucleotide sequence ID" value="NZ_JACIFV010000008.1"/>
</dbReference>
<dbReference type="EMBL" id="JACIFV010000008">
    <property type="protein sequence ID" value="MBB4192582.1"/>
    <property type="molecule type" value="Genomic_DNA"/>
</dbReference>
<comment type="caution">
    <text evidence="1">The sequence shown here is derived from an EMBL/GenBank/DDBJ whole genome shotgun (WGS) entry which is preliminary data.</text>
</comment>
<accession>A0A7W6MIH0</accession>
<protein>
    <submittedName>
        <fullName evidence="1">Organic hydroperoxide reductase OsmC/OhrA</fullName>
    </submittedName>
</protein>
<name>A0A7W6MIH0_9HYPH</name>
<dbReference type="InterPro" id="IPR015946">
    <property type="entry name" value="KH_dom-like_a/b"/>
</dbReference>
<sequence>MATHGARIAWQRNDEIFTDNRYSRVHRWTFDGGIEVRASSSSHVVPLPYSAEDAVDPEEAFVASLSSCHMLWFLSIAAKQGFCVDSYTDVAEGVMEKNSEGRLAMTVVTLKPHVVFSGEKQPSLGELDALHHRAHHECFIANSVKTEVRCVPVLG</sequence>
<reference evidence="1 2" key="1">
    <citation type="submission" date="2020-08" db="EMBL/GenBank/DDBJ databases">
        <title>Genomic Encyclopedia of Type Strains, Phase IV (KMG-V): Genome sequencing to study the core and pangenomes of soil and plant-associated prokaryotes.</title>
        <authorList>
            <person name="Whitman W."/>
        </authorList>
    </citation>
    <scope>NUCLEOTIDE SEQUENCE [LARGE SCALE GENOMIC DNA]</scope>
    <source>
        <strain evidence="1 2">SEMIA 4074</strain>
    </source>
</reference>
<dbReference type="Pfam" id="PF02566">
    <property type="entry name" value="OsmC"/>
    <property type="match status" value="1"/>
</dbReference>
<dbReference type="Proteomes" id="UP000524492">
    <property type="component" value="Unassembled WGS sequence"/>
</dbReference>
<evidence type="ECO:0000313" key="1">
    <source>
        <dbReference type="EMBL" id="MBB4192582.1"/>
    </source>
</evidence>
<gene>
    <name evidence="1" type="ORF">GGD53_002740</name>
</gene>
<organism evidence="1 2">
    <name type="scientific">Rhizobium aethiopicum</name>
    <dbReference type="NCBI Taxonomy" id="1138170"/>
    <lineage>
        <taxon>Bacteria</taxon>
        <taxon>Pseudomonadati</taxon>
        <taxon>Pseudomonadota</taxon>
        <taxon>Alphaproteobacteria</taxon>
        <taxon>Hyphomicrobiales</taxon>
        <taxon>Rhizobiaceae</taxon>
        <taxon>Rhizobium/Agrobacterium group</taxon>
        <taxon>Rhizobium</taxon>
    </lineage>
</organism>